<protein>
    <submittedName>
        <fullName evidence="1">Uncharacterized protein</fullName>
    </submittedName>
</protein>
<dbReference type="Proteomes" id="UP001623592">
    <property type="component" value="Unassembled WGS sequence"/>
</dbReference>
<reference evidence="1 2" key="1">
    <citation type="submission" date="2024-11" db="EMBL/GenBank/DDBJ databases">
        <authorList>
            <person name="Heng Y.C."/>
            <person name="Lim A.C.H."/>
            <person name="Lee J.K.Y."/>
            <person name="Kittelmann S."/>
        </authorList>
    </citation>
    <scope>NUCLEOTIDE SEQUENCE [LARGE SCALE GENOMIC DNA]</scope>
    <source>
        <strain evidence="1 2">WILCCON 0114</strain>
    </source>
</reference>
<sequence>MSQLTPKELTEKTVKDLAQRKVAKAKKAESDVMYVLITNKQKARRKKIGQL</sequence>
<dbReference type="RefSeq" id="WP_406788047.1">
    <property type="nucleotide sequence ID" value="NZ_JBJIAA010000010.1"/>
</dbReference>
<keyword evidence="2" id="KW-1185">Reference proteome</keyword>
<accession>A0ABW8THU5</accession>
<evidence type="ECO:0000313" key="2">
    <source>
        <dbReference type="Proteomes" id="UP001623592"/>
    </source>
</evidence>
<gene>
    <name evidence="1" type="ORF">ACJDT4_13295</name>
</gene>
<proteinExistence type="predicted"/>
<dbReference type="EMBL" id="JBJIAA010000010">
    <property type="protein sequence ID" value="MFL0251392.1"/>
    <property type="molecule type" value="Genomic_DNA"/>
</dbReference>
<evidence type="ECO:0000313" key="1">
    <source>
        <dbReference type="EMBL" id="MFL0251392.1"/>
    </source>
</evidence>
<organism evidence="1 2">
    <name type="scientific">Clostridium neuense</name>
    <dbReference type="NCBI Taxonomy" id="1728934"/>
    <lineage>
        <taxon>Bacteria</taxon>
        <taxon>Bacillati</taxon>
        <taxon>Bacillota</taxon>
        <taxon>Clostridia</taxon>
        <taxon>Eubacteriales</taxon>
        <taxon>Clostridiaceae</taxon>
        <taxon>Clostridium</taxon>
    </lineage>
</organism>
<comment type="caution">
    <text evidence="1">The sequence shown here is derived from an EMBL/GenBank/DDBJ whole genome shotgun (WGS) entry which is preliminary data.</text>
</comment>
<name>A0ABW8THU5_9CLOT</name>